<dbReference type="RefSeq" id="WP_090018829.1">
    <property type="nucleotide sequence ID" value="NZ_FNCE01000002.1"/>
</dbReference>
<accession>A0A1G7NIX4</accession>
<dbReference type="InterPro" id="IPR003462">
    <property type="entry name" value="ODC_Mu_crystall"/>
</dbReference>
<dbReference type="Gene3D" id="3.30.1780.10">
    <property type="entry name" value="ornithine cyclodeaminase, domain 1"/>
    <property type="match status" value="1"/>
</dbReference>
<dbReference type="GO" id="GO:0019752">
    <property type="term" value="P:carboxylic acid metabolic process"/>
    <property type="evidence" value="ECO:0007669"/>
    <property type="project" value="UniProtKB-ARBA"/>
</dbReference>
<dbReference type="GO" id="GO:0016491">
    <property type="term" value="F:oxidoreductase activity"/>
    <property type="evidence" value="ECO:0007669"/>
    <property type="project" value="UniProtKB-ARBA"/>
</dbReference>
<dbReference type="AlphaFoldDB" id="A0A1G7NIX4"/>
<dbReference type="NCBIfam" id="NF004793">
    <property type="entry name" value="PRK06141.1"/>
    <property type="match status" value="1"/>
</dbReference>
<dbReference type="SUPFAM" id="SSF51735">
    <property type="entry name" value="NAD(P)-binding Rossmann-fold domains"/>
    <property type="match status" value="1"/>
</dbReference>
<dbReference type="EMBL" id="FNCE01000002">
    <property type="protein sequence ID" value="SDF73973.1"/>
    <property type="molecule type" value="Genomic_DNA"/>
</dbReference>
<reference evidence="2 3" key="1">
    <citation type="submission" date="2016-10" db="EMBL/GenBank/DDBJ databases">
        <authorList>
            <person name="de Groot N.N."/>
        </authorList>
    </citation>
    <scope>NUCLEOTIDE SEQUENCE [LARGE SCALE GENOMIC DNA]</scope>
    <source>
        <strain evidence="2 3">DSM 25584</strain>
    </source>
</reference>
<protein>
    <submittedName>
        <fullName evidence="2">Ornithine cyclodeaminase</fullName>
    </submittedName>
</protein>
<dbReference type="Proteomes" id="UP000199415">
    <property type="component" value="Unassembled WGS sequence"/>
</dbReference>
<name>A0A1G7NIX4_9PROT</name>
<dbReference type="STRING" id="1082479.SAMN05216241_102188"/>
<gene>
    <name evidence="2" type="ORF">SAMN05216241_102188</name>
</gene>
<organism evidence="2 3">
    <name type="scientific">Limimonas halophila</name>
    <dbReference type="NCBI Taxonomy" id="1082479"/>
    <lineage>
        <taxon>Bacteria</taxon>
        <taxon>Pseudomonadati</taxon>
        <taxon>Pseudomonadota</taxon>
        <taxon>Alphaproteobacteria</taxon>
        <taxon>Rhodospirillales</taxon>
        <taxon>Rhodovibrionaceae</taxon>
        <taxon>Limimonas</taxon>
    </lineage>
</organism>
<dbReference type="Gene3D" id="3.40.50.720">
    <property type="entry name" value="NAD(P)-binding Rossmann-like Domain"/>
    <property type="match status" value="1"/>
</dbReference>
<sequence>MQVLSAAVVDAALTYDALVPALRNAFQGDASAPPRHHHGIPVPGGTEATLLLMPAWEQGTYVGVKVATVFPDNPGRNLPSVQATYLLHDGATGTPVCQLAGQPMTNRRTAGASALAADYLARDDASRLLMVGTGAMAPELVDAHASVRPIREVRVWGRTPEKSRRLAAELSARGYAAEAVETLDAETVGWADVVSCATMAVEPPLHGEWLRPGQHVDLVGAFKPTMRETDDRAVQRARVFCDTYDGALSEGGDLVQPLQDGVITRHDVLADLYMLTRGQHPGRRSGEEITLFKSVGTALEDLAAAVLAYERAGEG</sequence>
<dbReference type="GO" id="GO:0005737">
    <property type="term" value="C:cytoplasm"/>
    <property type="evidence" value="ECO:0007669"/>
    <property type="project" value="TreeGrafter"/>
</dbReference>
<proteinExistence type="inferred from homology"/>
<evidence type="ECO:0000256" key="1">
    <source>
        <dbReference type="ARBA" id="ARBA00008903"/>
    </source>
</evidence>
<evidence type="ECO:0000313" key="2">
    <source>
        <dbReference type="EMBL" id="SDF73973.1"/>
    </source>
</evidence>
<dbReference type="PIRSF" id="PIRSF001439">
    <property type="entry name" value="CryM"/>
    <property type="match status" value="1"/>
</dbReference>
<dbReference type="InterPro" id="IPR023401">
    <property type="entry name" value="ODC_N"/>
</dbReference>
<dbReference type="Pfam" id="PF02423">
    <property type="entry name" value="OCD_Mu_crystall"/>
    <property type="match status" value="1"/>
</dbReference>
<evidence type="ECO:0000313" key="3">
    <source>
        <dbReference type="Proteomes" id="UP000199415"/>
    </source>
</evidence>
<dbReference type="InterPro" id="IPR036291">
    <property type="entry name" value="NAD(P)-bd_dom_sf"/>
</dbReference>
<dbReference type="FunFam" id="3.40.50.720:FF:000311">
    <property type="entry name" value="Ornithine cyclodeaminase"/>
    <property type="match status" value="1"/>
</dbReference>
<comment type="similarity">
    <text evidence="1">Belongs to the ornithine cyclodeaminase/mu-crystallin family.</text>
</comment>
<dbReference type="OrthoDB" id="9785971at2"/>
<keyword evidence="3" id="KW-1185">Reference proteome</keyword>
<dbReference type="PANTHER" id="PTHR13812:SF19">
    <property type="entry name" value="KETIMINE REDUCTASE MU-CRYSTALLIN"/>
    <property type="match status" value="1"/>
</dbReference>
<dbReference type="PANTHER" id="PTHR13812">
    <property type="entry name" value="KETIMINE REDUCTASE MU-CRYSTALLIN"/>
    <property type="match status" value="1"/>
</dbReference>